<dbReference type="GO" id="GO:0045116">
    <property type="term" value="P:protein neddylation"/>
    <property type="evidence" value="ECO:0007669"/>
    <property type="project" value="TreeGrafter"/>
</dbReference>
<dbReference type="GO" id="GO:0000151">
    <property type="term" value="C:ubiquitin ligase complex"/>
    <property type="evidence" value="ECO:0007669"/>
    <property type="project" value="TreeGrafter"/>
</dbReference>
<dbReference type="Proteomes" id="UP000007800">
    <property type="component" value="Unassembled WGS sequence"/>
</dbReference>
<dbReference type="InterPro" id="IPR009060">
    <property type="entry name" value="UBA-like_sf"/>
</dbReference>
<accession>C5LDG1</accession>
<dbReference type="PANTHER" id="PTHR12281">
    <property type="entry name" value="RP42 RELATED"/>
    <property type="match status" value="1"/>
</dbReference>
<name>C5LDG1_PERM5</name>
<dbReference type="Gene3D" id="1.10.238.10">
    <property type="entry name" value="EF-hand"/>
    <property type="match status" value="1"/>
</dbReference>
<feature type="domain" description="DCUN1" evidence="3">
    <location>
        <begin position="87"/>
        <end position="285"/>
    </location>
</feature>
<dbReference type="Pfam" id="PF03556">
    <property type="entry name" value="Cullin_binding"/>
    <property type="match status" value="1"/>
</dbReference>
<evidence type="ECO:0000313" key="4">
    <source>
        <dbReference type="EMBL" id="EER05293.1"/>
    </source>
</evidence>
<reference evidence="4 5" key="1">
    <citation type="submission" date="2008-07" db="EMBL/GenBank/DDBJ databases">
        <authorList>
            <person name="El-Sayed N."/>
            <person name="Caler E."/>
            <person name="Inman J."/>
            <person name="Amedeo P."/>
            <person name="Hass B."/>
            <person name="Wortman J."/>
        </authorList>
    </citation>
    <scope>NUCLEOTIDE SEQUENCE [LARGE SCALE GENOMIC DNA]</scope>
    <source>
        <strain evidence="5">ATCC 50983 / TXsc</strain>
    </source>
</reference>
<evidence type="ECO:0000256" key="1">
    <source>
        <dbReference type="ARBA" id="ARBA00022786"/>
    </source>
</evidence>
<dbReference type="InParanoid" id="C5LDG1"/>
<dbReference type="Pfam" id="PF14555">
    <property type="entry name" value="UBA_4"/>
    <property type="match status" value="1"/>
</dbReference>
<dbReference type="GO" id="GO:0032182">
    <property type="term" value="F:ubiquitin-like protein binding"/>
    <property type="evidence" value="ECO:0007669"/>
    <property type="project" value="TreeGrafter"/>
</dbReference>
<dbReference type="PROSITE" id="PS51229">
    <property type="entry name" value="DCUN1"/>
    <property type="match status" value="1"/>
</dbReference>
<dbReference type="PANTHER" id="PTHR12281:SF31">
    <property type="entry name" value="DCN1-LIKE PROTEIN 3"/>
    <property type="match status" value="1"/>
</dbReference>
<proteinExistence type="predicted"/>
<dbReference type="GO" id="GO:0097602">
    <property type="term" value="F:cullin family protein binding"/>
    <property type="evidence" value="ECO:0007669"/>
    <property type="project" value="TreeGrafter"/>
</dbReference>
<evidence type="ECO:0000313" key="5">
    <source>
        <dbReference type="Proteomes" id="UP000007800"/>
    </source>
</evidence>
<dbReference type="OMA" id="LWCKFLQ"/>
<protein>
    <recommendedName>
        <fullName evidence="2">Defective in cullin neddylation protein</fullName>
    </recommendedName>
</protein>
<dbReference type="SUPFAM" id="SSF46934">
    <property type="entry name" value="UBA-like"/>
    <property type="match status" value="1"/>
</dbReference>
<sequence>MSSSHRGTTARQSALIDEFAEISGTNEEVAASYLQRSHWSLECALDMFYRDGAPGAGSCKSSVNIGTEADPSGRYRSHRSLNNKIKVNNSKLGRFFSDYASLSTEGSEGRAIGVDGIERLCDDLGNDPMDEAWLTIAYYCQAETMGEFTKSEWTNGMQRIGVDSMDGLRNVLPELRKEIDEDRNSSEQIYRYAFTYSLDSGAKTLPIEGCLQLWSIFLKPHWTLYSQWEKFVKAECRHNVSKDTYQMLWEAATGAMRDEDTMRSDYDIAGGAWPVMLDDFYTWFVDPDREKKIGAAADDSSSDVEMQ</sequence>
<dbReference type="GO" id="GO:0031624">
    <property type="term" value="F:ubiquitin conjugating enzyme binding"/>
    <property type="evidence" value="ECO:0007669"/>
    <property type="project" value="TreeGrafter"/>
</dbReference>
<dbReference type="InterPro" id="IPR042460">
    <property type="entry name" value="DCN1-like_PONY"/>
</dbReference>
<dbReference type="EMBL" id="GG680969">
    <property type="protein sequence ID" value="EER05293.1"/>
    <property type="molecule type" value="Genomic_DNA"/>
</dbReference>
<keyword evidence="5" id="KW-1185">Reference proteome</keyword>
<organism evidence="5">
    <name type="scientific">Perkinsus marinus (strain ATCC 50983 / TXsc)</name>
    <dbReference type="NCBI Taxonomy" id="423536"/>
    <lineage>
        <taxon>Eukaryota</taxon>
        <taxon>Sar</taxon>
        <taxon>Alveolata</taxon>
        <taxon>Perkinsozoa</taxon>
        <taxon>Perkinsea</taxon>
        <taxon>Perkinsida</taxon>
        <taxon>Perkinsidae</taxon>
        <taxon>Perkinsus</taxon>
    </lineage>
</organism>
<evidence type="ECO:0000259" key="3">
    <source>
        <dbReference type="PROSITE" id="PS51229"/>
    </source>
</evidence>
<dbReference type="OrthoDB" id="309581at2759"/>
<dbReference type="InterPro" id="IPR005176">
    <property type="entry name" value="PONY_dom"/>
</dbReference>
<dbReference type="AlphaFoldDB" id="C5LDG1"/>
<dbReference type="CDD" id="cd14352">
    <property type="entry name" value="UBA_DCN1"/>
    <property type="match status" value="1"/>
</dbReference>
<comment type="function">
    <text evidence="2">Neddylation of cullins play an essential role in the regulation of SCF-type complexes activity.</text>
</comment>
<keyword evidence="1" id="KW-0833">Ubl conjugation pathway</keyword>
<dbReference type="Gene3D" id="1.10.238.200">
    <property type="entry name" value="Cullin, PONY binding domain"/>
    <property type="match status" value="1"/>
</dbReference>
<evidence type="ECO:0000256" key="2">
    <source>
        <dbReference type="RuleBase" id="RU410713"/>
    </source>
</evidence>
<dbReference type="GeneID" id="9041065"/>
<gene>
    <name evidence="4" type="ORF">Pmar_PMAR027933</name>
</gene>
<dbReference type="Gene3D" id="1.10.8.10">
    <property type="entry name" value="DNA helicase RuvA subunit, C-terminal domain"/>
    <property type="match status" value="1"/>
</dbReference>
<dbReference type="InterPro" id="IPR014764">
    <property type="entry name" value="DCN-prot"/>
</dbReference>
<dbReference type="RefSeq" id="XP_002773477.1">
    <property type="nucleotide sequence ID" value="XM_002773431.1"/>
</dbReference>